<dbReference type="Proteomes" id="UP001387293">
    <property type="component" value="Unassembled WGS sequence"/>
</dbReference>
<evidence type="ECO:0000313" key="2">
    <source>
        <dbReference type="Proteomes" id="UP001387293"/>
    </source>
</evidence>
<accession>A0ABU8KZ35</accession>
<protein>
    <submittedName>
        <fullName evidence="1">Uncharacterized protein</fullName>
    </submittedName>
</protein>
<dbReference type="RefSeq" id="WP_337107423.1">
    <property type="nucleotide sequence ID" value="NZ_JAPYKS010000013.1"/>
</dbReference>
<keyword evidence="2" id="KW-1185">Reference proteome</keyword>
<gene>
    <name evidence="1" type="ORF">O7A60_18275</name>
</gene>
<evidence type="ECO:0000313" key="1">
    <source>
        <dbReference type="EMBL" id="MEI9410700.1"/>
    </source>
</evidence>
<comment type="caution">
    <text evidence="1">The sequence shown here is derived from an EMBL/GenBank/DDBJ whole genome shotgun (WGS) entry which is preliminary data.</text>
</comment>
<name>A0ABU8KZ35_9HYPH</name>
<proteinExistence type="predicted"/>
<dbReference type="EMBL" id="JAPYKS010000013">
    <property type="protein sequence ID" value="MEI9410700.1"/>
    <property type="molecule type" value="Genomic_DNA"/>
</dbReference>
<reference evidence="1 2" key="1">
    <citation type="submission" date="2022-12" db="EMBL/GenBank/DDBJ databases">
        <authorList>
            <person name="Muema E."/>
        </authorList>
    </citation>
    <scope>NUCLEOTIDE SEQUENCE [LARGE SCALE GENOMIC DNA]</scope>
    <source>
        <strain evidence="2">1326</strain>
    </source>
</reference>
<organism evidence="1 2">
    <name type="scientific">Mesorhizobium salmacidum</name>
    <dbReference type="NCBI Taxonomy" id="3015171"/>
    <lineage>
        <taxon>Bacteria</taxon>
        <taxon>Pseudomonadati</taxon>
        <taxon>Pseudomonadota</taxon>
        <taxon>Alphaproteobacteria</taxon>
        <taxon>Hyphomicrobiales</taxon>
        <taxon>Phyllobacteriaceae</taxon>
        <taxon>Mesorhizobium</taxon>
    </lineage>
</organism>
<sequence length="374" mass="38194">MICVSHSGSVPPVAADLRASAVVNVSGSNSLNLGSSGVYIDGVIFNSGTGGATSPAQINVGNGSNQTFALKNCSLRIATTSSAGRINIGSLDSCYSNLENTTMSFANAGQGIQIVGRVIWTNTPSALLGTMPTTLFFKGGNADAQTLEARGIDLSAAGSGKTIVGAGTGPTASYSFTDCKLNASVTLAATPSSQGAAEIDYVRSGSSGVNYNHGRYRYSGTLSEETTIVRTGGASDGTTPLAWKIITTANAFWTLPFETPPIAIWNDVSGSPVTATIQGIWGGGAVPNDDDIWVEAEYLGDASSPQASFVNDSKANILATGAGQSAGAGTWGGSTTKFALAVTFTPQQKGWVLLRVKAAKASSTFYIDPKVTLT</sequence>